<feature type="region of interest" description="Disordered" evidence="1">
    <location>
        <begin position="26"/>
        <end position="49"/>
    </location>
</feature>
<keyword evidence="3" id="KW-1185">Reference proteome</keyword>
<evidence type="ECO:0000313" key="3">
    <source>
        <dbReference type="Proteomes" id="UP000321816"/>
    </source>
</evidence>
<dbReference type="Proteomes" id="UP000321816">
    <property type="component" value="Chromosome"/>
</dbReference>
<evidence type="ECO:0000256" key="1">
    <source>
        <dbReference type="SAM" id="MobiDB-lite"/>
    </source>
</evidence>
<evidence type="ECO:0000313" key="2">
    <source>
        <dbReference type="EMBL" id="WWD81326.1"/>
    </source>
</evidence>
<feature type="compositionally biased region" description="Acidic residues" evidence="1">
    <location>
        <begin position="34"/>
        <end position="49"/>
    </location>
</feature>
<dbReference type="KEGG" id="ahal:FTX54_007220"/>
<sequence>MTKRNGLIILLSFPLLLTACGDQNELNTVNPEENINDSDVPEENESSEE</sequence>
<reference evidence="2 3" key="1">
    <citation type="submission" date="2024-01" db="EMBL/GenBank/DDBJ databases">
        <title>Complete Genome Sequence of Alkalicoccus halolimnae BZ-SZ-XJ29T, a Moderately Halophilic Bacterium Isolated from a Salt Lake.</title>
        <authorList>
            <person name="Zhao B."/>
        </authorList>
    </citation>
    <scope>NUCLEOTIDE SEQUENCE [LARGE SCALE GENOMIC DNA]</scope>
    <source>
        <strain evidence="2 3">BZ-SZ-XJ29</strain>
    </source>
</reference>
<dbReference type="PROSITE" id="PS51257">
    <property type="entry name" value="PROKAR_LIPOPROTEIN"/>
    <property type="match status" value="1"/>
</dbReference>
<proteinExistence type="predicted"/>
<name>A0AAJ8N3R4_9BACI</name>
<dbReference type="RefSeq" id="WP_187254475.1">
    <property type="nucleotide sequence ID" value="NZ_CP144914.1"/>
</dbReference>
<dbReference type="EMBL" id="CP144914">
    <property type="protein sequence ID" value="WWD81326.1"/>
    <property type="molecule type" value="Genomic_DNA"/>
</dbReference>
<protein>
    <submittedName>
        <fullName evidence="2">Uncharacterized protein</fullName>
    </submittedName>
</protein>
<organism evidence="2 3">
    <name type="scientific">Alkalicoccus halolimnae</name>
    <dbReference type="NCBI Taxonomy" id="1667239"/>
    <lineage>
        <taxon>Bacteria</taxon>
        <taxon>Bacillati</taxon>
        <taxon>Bacillota</taxon>
        <taxon>Bacilli</taxon>
        <taxon>Bacillales</taxon>
        <taxon>Bacillaceae</taxon>
        <taxon>Alkalicoccus</taxon>
    </lineage>
</organism>
<accession>A0AAJ8N3R4</accession>
<dbReference type="AlphaFoldDB" id="A0AAJ8N3R4"/>
<gene>
    <name evidence="2" type="ORF">FTX54_007220</name>
</gene>